<evidence type="ECO:0000256" key="9">
    <source>
        <dbReference type="ARBA" id="ARBA00023204"/>
    </source>
</evidence>
<evidence type="ECO:0000256" key="12">
    <source>
        <dbReference type="ARBA" id="ARBA00034808"/>
    </source>
</evidence>
<evidence type="ECO:0000313" key="18">
    <source>
        <dbReference type="EMBL" id="MFC4307530.1"/>
    </source>
</evidence>
<dbReference type="Pfam" id="PF12705">
    <property type="entry name" value="PDDEXK_1"/>
    <property type="match status" value="1"/>
</dbReference>
<dbReference type="EC" id="5.6.2.4" evidence="12"/>
<dbReference type="InterPro" id="IPR027417">
    <property type="entry name" value="P-loop_NTPase"/>
</dbReference>
<sequence length="1120" mass="124617">MSSDAAARKRALDPTRSFIVQAPAGSGKTELLTQRYLRLLATVEHPEQILAITFTRKAAAEMRNRILLSIEAAGAPAPESPHKLTTWELARAVRAADIERNWKLAEHPSRLRIQTIDALNSTLARRLPILAGTGSALEPASDPWPLYETAARRLIERLGEGSAVAEHLESLIVHLGNRTDLLADLLCELLAKRDQWLHQIVSAGAHDNLRAVLEQTLQNVIKRHLTTLCGLLNDVRRREYWDLAVFAASNLRDAAGVNEEKRLLLNACSNAQACPSAQSDTIDAWLALASVFLKRDGSPYQTVTKKSGFPTTHPREKEQMLSLLAELAEDEMLIAQLDALRSLPRPTYSKDQWAILEALLAVLPVAVAELQIVFQSQGQADYIEAALRALQALGSSEEPTDLALAFDYRLQHLLVDEFQDTSFGQLDLLERLTAGWTEGDGRSLFCVGDPMQSIYRFRQAEVGLFLQLQRHGLRNVPLEPLQLTSNFRSTRPIIEWVNRVFPGVLSPTDNAEQGAVRYSPSVAALSSTRGGVKVHPSFEKDELAEARQVVKLVRKSLAEDPETTVAVLVTARTHVGMIASQLHAASIDFQAIEIEALLDRPVVQDLTALTRALLHLADRTSWLAVLRAPWSGLTLNDLHAIVGNNRSSTINELLAQALESSDALSADGRARVTRVHSILQAAEAQRGRLSLRDWVERTWNALGGPATLHRPQDLDDADAYLSRLDQIEVAGDLDDVARLEEQLDRLFARPRPENRARVEVMTIHKSKGLEYDVVILPALDRLLRGESRELMRWTRIPGNDGGIVFAPIKAAGTDSDPMYRWIEMLERERSARERGRLLYVAATRAKRVLHLLGRVRVKETEEGASIREPLNGSMLRLLWPEVKSHFESSVQTKPQQDLFASSSGPSLRVRRLPVQWQPPAADAPVTAKAVNVSDLEARLEFDWASQTARHIGTLVHRELDRLVRAGADRATPSPNRARLCAELAELGVPPDRCEAAAERVLAAMAQTLADERGRWLLGLSSELSDAESELALTGVFHGELVSGVIDRTFVDEHGVRWIVDFKTGTHEGGGLEQFLNAEVLRYRDQLQRYARLMKLFRPDQPVRAALYFPLMKQWREVPVS</sequence>
<evidence type="ECO:0000256" key="7">
    <source>
        <dbReference type="ARBA" id="ARBA00022840"/>
    </source>
</evidence>
<keyword evidence="3" id="KW-0227">DNA damage</keyword>
<feature type="binding site" evidence="15">
    <location>
        <begin position="22"/>
        <end position="29"/>
    </location>
    <ligand>
        <name>ATP</name>
        <dbReference type="ChEBI" id="CHEBI:30616"/>
    </ligand>
</feature>
<keyword evidence="4 15" id="KW-0378">Hydrolase</keyword>
<evidence type="ECO:0000256" key="3">
    <source>
        <dbReference type="ARBA" id="ARBA00022763"/>
    </source>
</evidence>
<keyword evidence="7 15" id="KW-0067">ATP-binding</keyword>
<keyword evidence="2 15" id="KW-0547">Nucleotide-binding</keyword>
<evidence type="ECO:0000256" key="5">
    <source>
        <dbReference type="ARBA" id="ARBA00022806"/>
    </source>
</evidence>
<evidence type="ECO:0000256" key="15">
    <source>
        <dbReference type="PROSITE-ProRule" id="PRU00560"/>
    </source>
</evidence>
<dbReference type="InterPro" id="IPR014016">
    <property type="entry name" value="UvrD-like_ATP-bd"/>
</dbReference>
<comment type="catalytic activity">
    <reaction evidence="14">
        <text>ATP + H2O = ADP + phosphate + H(+)</text>
        <dbReference type="Rhea" id="RHEA:13065"/>
        <dbReference type="ChEBI" id="CHEBI:15377"/>
        <dbReference type="ChEBI" id="CHEBI:15378"/>
        <dbReference type="ChEBI" id="CHEBI:30616"/>
        <dbReference type="ChEBI" id="CHEBI:43474"/>
        <dbReference type="ChEBI" id="CHEBI:456216"/>
        <dbReference type="EC" id="5.6.2.4"/>
    </reaction>
</comment>
<evidence type="ECO:0000256" key="10">
    <source>
        <dbReference type="ARBA" id="ARBA00023235"/>
    </source>
</evidence>
<dbReference type="Gene3D" id="1.10.486.10">
    <property type="entry name" value="PCRA, domain 4"/>
    <property type="match status" value="1"/>
</dbReference>
<accession>A0ABV8SKH7</accession>
<evidence type="ECO:0000256" key="1">
    <source>
        <dbReference type="ARBA" id="ARBA00022722"/>
    </source>
</evidence>
<proteinExistence type="predicted"/>
<evidence type="ECO:0000256" key="14">
    <source>
        <dbReference type="ARBA" id="ARBA00048988"/>
    </source>
</evidence>
<keyword evidence="8" id="KW-0238">DNA-binding</keyword>
<name>A0ABV8SKH7_9GAMM</name>
<evidence type="ECO:0000256" key="8">
    <source>
        <dbReference type="ARBA" id="ARBA00023125"/>
    </source>
</evidence>
<evidence type="ECO:0000256" key="2">
    <source>
        <dbReference type="ARBA" id="ARBA00022741"/>
    </source>
</evidence>
<dbReference type="Pfam" id="PF13361">
    <property type="entry name" value="UvrD_C"/>
    <property type="match status" value="2"/>
</dbReference>
<keyword evidence="10" id="KW-0413">Isomerase</keyword>
<reference evidence="19" key="1">
    <citation type="journal article" date="2019" name="Int. J. Syst. Evol. Microbiol.">
        <title>The Global Catalogue of Microorganisms (GCM) 10K type strain sequencing project: providing services to taxonomists for standard genome sequencing and annotation.</title>
        <authorList>
            <consortium name="The Broad Institute Genomics Platform"/>
            <consortium name="The Broad Institute Genome Sequencing Center for Infectious Disease"/>
            <person name="Wu L."/>
            <person name="Ma J."/>
        </authorList>
    </citation>
    <scope>NUCLEOTIDE SEQUENCE [LARGE SCALE GENOMIC DNA]</scope>
    <source>
        <strain evidence="19">CGMCC 1.10759</strain>
    </source>
</reference>
<protein>
    <recommendedName>
        <fullName evidence="12">DNA 3'-5' helicase</fullName>
        <ecNumber evidence="12">5.6.2.4</ecNumber>
    </recommendedName>
    <alternativeName>
        <fullName evidence="13">DNA 3'-5' helicase II</fullName>
    </alternativeName>
</protein>
<dbReference type="InterPro" id="IPR014017">
    <property type="entry name" value="DNA_helicase_UvrD-like_C"/>
</dbReference>
<keyword evidence="9" id="KW-0234">DNA repair</keyword>
<organism evidence="18 19">
    <name type="scientific">Steroidobacter flavus</name>
    <dbReference type="NCBI Taxonomy" id="1842136"/>
    <lineage>
        <taxon>Bacteria</taxon>
        <taxon>Pseudomonadati</taxon>
        <taxon>Pseudomonadota</taxon>
        <taxon>Gammaproteobacteria</taxon>
        <taxon>Steroidobacterales</taxon>
        <taxon>Steroidobacteraceae</taxon>
        <taxon>Steroidobacter</taxon>
    </lineage>
</organism>
<feature type="domain" description="UvrD-like helicase C-terminal" evidence="17">
    <location>
        <begin position="502"/>
        <end position="768"/>
    </location>
</feature>
<dbReference type="EMBL" id="JBHSDU010000001">
    <property type="protein sequence ID" value="MFC4307530.1"/>
    <property type="molecule type" value="Genomic_DNA"/>
</dbReference>
<dbReference type="Pfam" id="PF00580">
    <property type="entry name" value="UvrD-helicase"/>
    <property type="match status" value="1"/>
</dbReference>
<evidence type="ECO:0000313" key="19">
    <source>
        <dbReference type="Proteomes" id="UP001595904"/>
    </source>
</evidence>
<keyword evidence="6" id="KW-0269">Exonuclease</keyword>
<dbReference type="Gene3D" id="3.90.320.10">
    <property type="match status" value="1"/>
</dbReference>
<evidence type="ECO:0000256" key="13">
    <source>
        <dbReference type="ARBA" id="ARBA00034923"/>
    </source>
</evidence>
<keyword evidence="19" id="KW-1185">Reference proteome</keyword>
<dbReference type="InterPro" id="IPR011604">
    <property type="entry name" value="PDDEXK-like_dom_sf"/>
</dbReference>
<dbReference type="PANTHER" id="PTHR11070">
    <property type="entry name" value="UVRD / RECB / PCRA DNA HELICASE FAMILY MEMBER"/>
    <property type="match status" value="1"/>
</dbReference>
<keyword evidence="5 15" id="KW-0347">Helicase</keyword>
<dbReference type="PROSITE" id="PS51198">
    <property type="entry name" value="UVRD_HELICASE_ATP_BIND"/>
    <property type="match status" value="1"/>
</dbReference>
<dbReference type="RefSeq" id="WP_380593875.1">
    <property type="nucleotide sequence ID" value="NZ_JBHSDU010000001.1"/>
</dbReference>
<keyword evidence="1" id="KW-0540">Nuclease</keyword>
<dbReference type="SUPFAM" id="SSF52540">
    <property type="entry name" value="P-loop containing nucleoside triphosphate hydrolases"/>
    <property type="match status" value="1"/>
</dbReference>
<dbReference type="InterPro" id="IPR000212">
    <property type="entry name" value="DNA_helicase_UvrD/REP"/>
</dbReference>
<dbReference type="PROSITE" id="PS51217">
    <property type="entry name" value="UVRD_HELICASE_CTER"/>
    <property type="match status" value="1"/>
</dbReference>
<dbReference type="Gene3D" id="3.40.50.300">
    <property type="entry name" value="P-loop containing nucleotide triphosphate hydrolases"/>
    <property type="match status" value="4"/>
</dbReference>
<evidence type="ECO:0000259" key="16">
    <source>
        <dbReference type="PROSITE" id="PS51198"/>
    </source>
</evidence>
<feature type="domain" description="UvrD-like helicase ATP-binding" evidence="16">
    <location>
        <begin position="1"/>
        <end position="490"/>
    </location>
</feature>
<evidence type="ECO:0000256" key="4">
    <source>
        <dbReference type="ARBA" id="ARBA00022801"/>
    </source>
</evidence>
<comment type="catalytic activity">
    <reaction evidence="11">
        <text>Couples ATP hydrolysis with the unwinding of duplex DNA by translocating in the 3'-5' direction.</text>
        <dbReference type="EC" id="5.6.2.4"/>
    </reaction>
</comment>
<evidence type="ECO:0000259" key="17">
    <source>
        <dbReference type="PROSITE" id="PS51217"/>
    </source>
</evidence>
<gene>
    <name evidence="18" type="ORF">ACFPN2_00410</name>
</gene>
<evidence type="ECO:0000256" key="6">
    <source>
        <dbReference type="ARBA" id="ARBA00022839"/>
    </source>
</evidence>
<comment type="caution">
    <text evidence="18">The sequence shown here is derived from an EMBL/GenBank/DDBJ whole genome shotgun (WGS) entry which is preliminary data.</text>
</comment>
<evidence type="ECO:0000256" key="11">
    <source>
        <dbReference type="ARBA" id="ARBA00034617"/>
    </source>
</evidence>
<dbReference type="InterPro" id="IPR038726">
    <property type="entry name" value="PDDEXK_AddAB-type"/>
</dbReference>
<dbReference type="Proteomes" id="UP001595904">
    <property type="component" value="Unassembled WGS sequence"/>
</dbReference>
<dbReference type="PANTHER" id="PTHR11070:SF2">
    <property type="entry name" value="ATP-DEPENDENT DNA HELICASE SRS2"/>
    <property type="match status" value="1"/>
</dbReference>
<dbReference type="GO" id="GO:0008854">
    <property type="term" value="F:exodeoxyribonuclease V activity"/>
    <property type="evidence" value="ECO:0007669"/>
    <property type="project" value="UniProtKB-EC"/>
</dbReference>